<dbReference type="GO" id="GO:0000049">
    <property type="term" value="F:tRNA binding"/>
    <property type="evidence" value="ECO:0000318"/>
    <property type="project" value="GO_Central"/>
</dbReference>
<accession>A0A1Y1IRW7</accession>
<dbReference type="OrthoDB" id="10264585at2759"/>
<reference evidence="8 9" key="1">
    <citation type="journal article" date="2014" name="Nat. Commun.">
        <title>Klebsormidium flaccidum genome reveals primary factors for plant terrestrial adaptation.</title>
        <authorList>
            <person name="Hori K."/>
            <person name="Maruyama F."/>
            <person name="Fujisawa T."/>
            <person name="Togashi T."/>
            <person name="Yamamoto N."/>
            <person name="Seo M."/>
            <person name="Sato S."/>
            <person name="Yamada T."/>
            <person name="Mori H."/>
            <person name="Tajima N."/>
            <person name="Moriyama T."/>
            <person name="Ikeuchi M."/>
            <person name="Watanabe M."/>
            <person name="Wada H."/>
            <person name="Kobayashi K."/>
            <person name="Saito M."/>
            <person name="Masuda T."/>
            <person name="Sasaki-Sekimoto Y."/>
            <person name="Mashiguchi K."/>
            <person name="Awai K."/>
            <person name="Shimojima M."/>
            <person name="Masuda S."/>
            <person name="Iwai M."/>
            <person name="Nobusawa T."/>
            <person name="Narise T."/>
            <person name="Kondo S."/>
            <person name="Saito H."/>
            <person name="Sato R."/>
            <person name="Murakawa M."/>
            <person name="Ihara Y."/>
            <person name="Oshima-Yamada Y."/>
            <person name="Ohtaka K."/>
            <person name="Satoh M."/>
            <person name="Sonobe K."/>
            <person name="Ishii M."/>
            <person name="Ohtani R."/>
            <person name="Kanamori-Sato M."/>
            <person name="Honoki R."/>
            <person name="Miyazaki D."/>
            <person name="Mochizuki H."/>
            <person name="Umetsu J."/>
            <person name="Higashi K."/>
            <person name="Shibata D."/>
            <person name="Kamiya Y."/>
            <person name="Sato N."/>
            <person name="Nakamura Y."/>
            <person name="Tabata S."/>
            <person name="Ida S."/>
            <person name="Kurokawa K."/>
            <person name="Ohta H."/>
        </authorList>
    </citation>
    <scope>NUCLEOTIDE SEQUENCE [LARGE SCALE GENOMIC DNA]</scope>
    <source>
        <strain evidence="8 9">NIES-2285</strain>
    </source>
</reference>
<dbReference type="InterPro" id="IPR045864">
    <property type="entry name" value="aa-tRNA-synth_II/BPL/LPL"/>
</dbReference>
<dbReference type="InterPro" id="IPR006195">
    <property type="entry name" value="aa-tRNA-synth_II"/>
</dbReference>
<dbReference type="NCBIfam" id="TIGR00414">
    <property type="entry name" value="serS"/>
    <property type="match status" value="1"/>
</dbReference>
<evidence type="ECO:0000256" key="3">
    <source>
        <dbReference type="ARBA" id="ARBA00022741"/>
    </source>
</evidence>
<dbReference type="InterPro" id="IPR002314">
    <property type="entry name" value="aa-tRNA-synt_IIb"/>
</dbReference>
<keyword evidence="9" id="KW-1185">Reference proteome</keyword>
<dbReference type="SUPFAM" id="SSF55681">
    <property type="entry name" value="Class II aaRS and biotin synthetases"/>
    <property type="match status" value="1"/>
</dbReference>
<sequence length="448" mass="49540">METETDGWIWRVTVAEDKILQVAAQHQAAKAPAPAKTFSGGHELALSSLPRTTVRQPGEHNQALLKASQTPVDAPVGEFGQQLEEDFHGVVRKWGTERHEKKLYNHVGLVELLGIADVRKGTGVAGNRGYYLNSAGVLLNQALINSGLAFLVKRGFTPLHTPFFMKQDVMAECAQLAQFDEDLYKVSGEGDDKYLIATSEQPLCAYHRGDWMDAKSLPIKYGGYSTCFRKEAGSHRRDTLGIFRVHEFEKVEQFVLTSPLENALWEMHVEMLKNSMDFDQALELPYRVVSIVSGALNDAAAKKYDLEAWFPASKAYREIVSCSNCTDYQSWRLETRYGIKKVNDPQKHYTHVLNSTLTATQRTLCCLLETHQTPDGVKVPACLQPLVVLDLHPVRQEEGAGDEGQAEGSVRLGAAPLAKDTWPLLPCGLVPGQPDAAPRRAGAKRCAA</sequence>
<dbReference type="GO" id="GO:0002181">
    <property type="term" value="P:cytoplasmic translation"/>
    <property type="evidence" value="ECO:0000318"/>
    <property type="project" value="GO_Central"/>
</dbReference>
<dbReference type="AlphaFoldDB" id="A0A1Y1IRW7"/>
<dbReference type="GO" id="GO:0006434">
    <property type="term" value="P:seryl-tRNA aminoacylation"/>
    <property type="evidence" value="ECO:0000318"/>
    <property type="project" value="GO_Central"/>
</dbReference>
<dbReference type="Proteomes" id="UP000054558">
    <property type="component" value="Unassembled WGS sequence"/>
</dbReference>
<dbReference type="Pfam" id="PF00587">
    <property type="entry name" value="tRNA-synt_2b"/>
    <property type="match status" value="1"/>
</dbReference>
<dbReference type="Gene3D" id="3.30.930.10">
    <property type="entry name" value="Bira Bifunctional Protein, Domain 2"/>
    <property type="match status" value="1"/>
</dbReference>
<organism evidence="8 9">
    <name type="scientific">Klebsormidium nitens</name>
    <name type="common">Green alga</name>
    <name type="synonym">Ulothrix nitens</name>
    <dbReference type="NCBI Taxonomy" id="105231"/>
    <lineage>
        <taxon>Eukaryota</taxon>
        <taxon>Viridiplantae</taxon>
        <taxon>Streptophyta</taxon>
        <taxon>Klebsormidiophyceae</taxon>
        <taxon>Klebsormidiales</taxon>
        <taxon>Klebsormidiaceae</taxon>
        <taxon>Klebsormidium</taxon>
    </lineage>
</organism>
<evidence type="ECO:0000313" key="8">
    <source>
        <dbReference type="EMBL" id="GAQ92249.1"/>
    </source>
</evidence>
<feature type="domain" description="Aminoacyl-transfer RNA synthetases class-II family profile" evidence="7">
    <location>
        <begin position="150"/>
        <end position="380"/>
    </location>
</feature>
<keyword evidence="4" id="KW-0067">ATP-binding</keyword>
<evidence type="ECO:0000256" key="2">
    <source>
        <dbReference type="ARBA" id="ARBA00022598"/>
    </source>
</evidence>
<keyword evidence="2" id="KW-0436">Ligase</keyword>
<evidence type="ECO:0000256" key="5">
    <source>
        <dbReference type="ARBA" id="ARBA00023146"/>
    </source>
</evidence>
<evidence type="ECO:0000313" key="9">
    <source>
        <dbReference type="Proteomes" id="UP000054558"/>
    </source>
</evidence>
<dbReference type="PANTHER" id="PTHR11778">
    <property type="entry name" value="SERYL-TRNA SYNTHETASE"/>
    <property type="match status" value="1"/>
</dbReference>
<dbReference type="InterPro" id="IPR033729">
    <property type="entry name" value="SerRS_core"/>
</dbReference>
<dbReference type="EMBL" id="DF237906">
    <property type="protein sequence ID" value="GAQ92249.1"/>
    <property type="molecule type" value="Genomic_DNA"/>
</dbReference>
<dbReference type="GO" id="GO:0004828">
    <property type="term" value="F:serine-tRNA ligase activity"/>
    <property type="evidence" value="ECO:0000318"/>
    <property type="project" value="GO_Central"/>
</dbReference>
<dbReference type="InterPro" id="IPR002317">
    <property type="entry name" value="Ser-tRNA-ligase_type_1"/>
</dbReference>
<name>A0A1Y1IRW7_KLENI</name>
<dbReference type="CDD" id="cd00770">
    <property type="entry name" value="SerRS_core"/>
    <property type="match status" value="1"/>
</dbReference>
<dbReference type="EC" id="6.1.1.11" evidence="1"/>
<dbReference type="STRING" id="105231.A0A1Y1IRW7"/>
<gene>
    <name evidence="8" type="ORF">KFL_009570020</name>
</gene>
<evidence type="ECO:0000256" key="4">
    <source>
        <dbReference type="ARBA" id="ARBA00022840"/>
    </source>
</evidence>
<dbReference type="OMA" id="FWGEKRV"/>
<protein>
    <recommendedName>
        <fullName evidence="1">serine--tRNA ligase</fullName>
        <ecNumber evidence="1">6.1.1.11</ecNumber>
    </recommendedName>
    <alternativeName>
        <fullName evidence="6">Seryl-tRNA synthetase</fullName>
    </alternativeName>
</protein>
<keyword evidence="5 8" id="KW-0030">Aminoacyl-tRNA synthetase</keyword>
<evidence type="ECO:0000259" key="7">
    <source>
        <dbReference type="PROSITE" id="PS50862"/>
    </source>
</evidence>
<keyword evidence="3" id="KW-0547">Nucleotide-binding</keyword>
<evidence type="ECO:0000256" key="1">
    <source>
        <dbReference type="ARBA" id="ARBA00012840"/>
    </source>
</evidence>
<dbReference type="GO" id="GO:0005829">
    <property type="term" value="C:cytosol"/>
    <property type="evidence" value="ECO:0000318"/>
    <property type="project" value="GO_Central"/>
</dbReference>
<dbReference type="GO" id="GO:0005524">
    <property type="term" value="F:ATP binding"/>
    <property type="evidence" value="ECO:0007669"/>
    <property type="project" value="UniProtKB-KW"/>
</dbReference>
<proteinExistence type="predicted"/>
<dbReference type="PRINTS" id="PR00981">
    <property type="entry name" value="TRNASYNTHSER"/>
</dbReference>
<evidence type="ECO:0000256" key="6">
    <source>
        <dbReference type="ARBA" id="ARBA00031113"/>
    </source>
</evidence>
<dbReference type="PROSITE" id="PS50862">
    <property type="entry name" value="AA_TRNA_LIGASE_II"/>
    <property type="match status" value="1"/>
</dbReference>